<name>A0A6L6L766_9FIRM</name>
<accession>A0A6L6L766</accession>
<proteinExistence type="predicted"/>
<gene>
    <name evidence="1" type="ORF">GMD50_14410</name>
</gene>
<protein>
    <recommendedName>
        <fullName evidence="3">Transposase</fullName>
    </recommendedName>
</protein>
<sequence length="93" mass="10337">MLGDISGLERIYIVCGYTDMRKSINGLCAVVEDRKYVIICTLPLKKTCRPSGGTFYFFFLVRNPSGNSFDHGKSRFRSSGFGKGPILRSSSNT</sequence>
<evidence type="ECO:0008006" key="3">
    <source>
        <dbReference type="Google" id="ProtNLM"/>
    </source>
</evidence>
<reference evidence="1 2" key="1">
    <citation type="journal article" date="2019" name="Nat. Med.">
        <title>A library of human gut bacterial isolates paired with longitudinal multiomics data enables mechanistic microbiome research.</title>
        <authorList>
            <person name="Poyet M."/>
            <person name="Groussin M."/>
            <person name="Gibbons S.M."/>
            <person name="Avila-Pacheco J."/>
            <person name="Jiang X."/>
            <person name="Kearney S.M."/>
            <person name="Perrotta A.R."/>
            <person name="Berdy B."/>
            <person name="Zhao S."/>
            <person name="Lieberman T.D."/>
            <person name="Swanson P.K."/>
            <person name="Smith M."/>
            <person name="Roesemann S."/>
            <person name="Alexander J.E."/>
            <person name="Rich S.A."/>
            <person name="Livny J."/>
            <person name="Vlamakis H."/>
            <person name="Clish C."/>
            <person name="Bullock K."/>
            <person name="Deik A."/>
            <person name="Scott J."/>
            <person name="Pierce K.A."/>
            <person name="Xavier R.J."/>
            <person name="Alm E.J."/>
        </authorList>
    </citation>
    <scope>NUCLEOTIDE SEQUENCE [LARGE SCALE GENOMIC DNA]</scope>
    <source>
        <strain evidence="1 2">BIOML-A1</strain>
    </source>
</reference>
<dbReference type="Proteomes" id="UP000478483">
    <property type="component" value="Unassembled WGS sequence"/>
</dbReference>
<evidence type="ECO:0000313" key="2">
    <source>
        <dbReference type="Proteomes" id="UP000478483"/>
    </source>
</evidence>
<evidence type="ECO:0000313" key="1">
    <source>
        <dbReference type="EMBL" id="MTR86203.1"/>
    </source>
</evidence>
<comment type="caution">
    <text evidence="1">The sequence shown here is derived from an EMBL/GenBank/DDBJ whole genome shotgun (WGS) entry which is preliminary data.</text>
</comment>
<dbReference type="EMBL" id="WNAJ01000019">
    <property type="protein sequence ID" value="MTR86203.1"/>
    <property type="molecule type" value="Genomic_DNA"/>
</dbReference>
<organism evidence="1 2">
    <name type="scientific">Roseburia intestinalis</name>
    <dbReference type="NCBI Taxonomy" id="166486"/>
    <lineage>
        <taxon>Bacteria</taxon>
        <taxon>Bacillati</taxon>
        <taxon>Bacillota</taxon>
        <taxon>Clostridia</taxon>
        <taxon>Lachnospirales</taxon>
        <taxon>Lachnospiraceae</taxon>
        <taxon>Roseburia</taxon>
    </lineage>
</organism>
<dbReference type="AlphaFoldDB" id="A0A6L6L766"/>